<sequence length="51" mass="6171">MIDFWSKVDLFGNGQMRTNTYFFQFRKRIEKNVRLILLIIWMDATNARSKG</sequence>
<proteinExistence type="predicted"/>
<reference evidence="1 2" key="1">
    <citation type="submission" date="2018-04" db="EMBL/GenBank/DDBJ databases">
        <title>Genomic Encyclopedia of Archaeal and Bacterial Type Strains, Phase II (KMG-II): from individual species to whole genera.</title>
        <authorList>
            <person name="Goeker M."/>
        </authorList>
    </citation>
    <scope>NUCLEOTIDE SEQUENCE [LARGE SCALE GENOMIC DNA]</scope>
    <source>
        <strain evidence="1 2">DSM 28823</strain>
    </source>
</reference>
<evidence type="ECO:0000313" key="1">
    <source>
        <dbReference type="EMBL" id="PTN08243.1"/>
    </source>
</evidence>
<comment type="caution">
    <text evidence="1">The sequence shown here is derived from an EMBL/GenBank/DDBJ whole genome shotgun (WGS) entry which is preliminary data.</text>
</comment>
<dbReference type="EMBL" id="QAAD01000010">
    <property type="protein sequence ID" value="PTN08243.1"/>
    <property type="molecule type" value="Genomic_DNA"/>
</dbReference>
<protein>
    <submittedName>
        <fullName evidence="1">Uncharacterized protein</fullName>
    </submittedName>
</protein>
<accession>A0A2T5C0W0</accession>
<gene>
    <name evidence="1" type="ORF">C8N47_110129</name>
</gene>
<evidence type="ECO:0000313" key="2">
    <source>
        <dbReference type="Proteomes" id="UP000243525"/>
    </source>
</evidence>
<keyword evidence="2" id="KW-1185">Reference proteome</keyword>
<dbReference type="Proteomes" id="UP000243525">
    <property type="component" value="Unassembled WGS sequence"/>
</dbReference>
<organism evidence="1 2">
    <name type="scientific">Mangrovibacterium marinum</name>
    <dbReference type="NCBI Taxonomy" id="1639118"/>
    <lineage>
        <taxon>Bacteria</taxon>
        <taxon>Pseudomonadati</taxon>
        <taxon>Bacteroidota</taxon>
        <taxon>Bacteroidia</taxon>
        <taxon>Marinilabiliales</taxon>
        <taxon>Prolixibacteraceae</taxon>
        <taxon>Mangrovibacterium</taxon>
    </lineage>
</organism>
<name>A0A2T5C0W0_9BACT</name>
<dbReference type="AlphaFoldDB" id="A0A2T5C0W0"/>